<evidence type="ECO:0000256" key="6">
    <source>
        <dbReference type="ARBA" id="ARBA00023211"/>
    </source>
</evidence>
<reference evidence="9 10" key="1">
    <citation type="submission" date="2024-10" db="EMBL/GenBank/DDBJ databases">
        <title>The Natural Products Discovery Center: Release of the First 8490 Sequenced Strains for Exploring Actinobacteria Biosynthetic Diversity.</title>
        <authorList>
            <person name="Kalkreuter E."/>
            <person name="Kautsar S.A."/>
            <person name="Yang D."/>
            <person name="Bader C.D."/>
            <person name="Teijaro C.N."/>
            <person name="Fluegel L."/>
            <person name="Davis C.M."/>
            <person name="Simpson J.R."/>
            <person name="Lauterbach L."/>
            <person name="Steele A.D."/>
            <person name="Gui C."/>
            <person name="Meng S."/>
            <person name="Li G."/>
            <person name="Viehrig K."/>
            <person name="Ye F."/>
            <person name="Su P."/>
            <person name="Kiefer A.F."/>
            <person name="Nichols A."/>
            <person name="Cepeda A.J."/>
            <person name="Yan W."/>
            <person name="Fan B."/>
            <person name="Jiang Y."/>
            <person name="Adhikari A."/>
            <person name="Zheng C.-J."/>
            <person name="Schuster L."/>
            <person name="Cowan T.M."/>
            <person name="Smanski M.J."/>
            <person name="Chevrette M.G."/>
            <person name="De Carvalho L.P.S."/>
            <person name="Shen B."/>
        </authorList>
    </citation>
    <scope>NUCLEOTIDE SEQUENCE [LARGE SCALE GENOMIC DNA]</scope>
    <source>
        <strain evidence="9 10">NPDC019481</strain>
    </source>
</reference>
<evidence type="ECO:0000256" key="1">
    <source>
        <dbReference type="ARBA" id="ARBA00001326"/>
    </source>
</evidence>
<dbReference type="SUPFAM" id="SSF111321">
    <property type="entry name" value="AF1104-like"/>
    <property type="match status" value="1"/>
</dbReference>
<dbReference type="Proteomes" id="UP001611580">
    <property type="component" value="Unassembled WGS sequence"/>
</dbReference>
<evidence type="ECO:0000256" key="2">
    <source>
        <dbReference type="ARBA" id="ARBA00001936"/>
    </source>
</evidence>
<keyword evidence="5" id="KW-0378">Hydrolase</keyword>
<comment type="catalytic activity">
    <reaction evidence="7">
        <text>beta-D-fructose 6-phosphate = dihydroxyacetone + D-glyceraldehyde 3-phosphate</text>
        <dbReference type="Rhea" id="RHEA:28002"/>
        <dbReference type="ChEBI" id="CHEBI:16016"/>
        <dbReference type="ChEBI" id="CHEBI:57634"/>
        <dbReference type="ChEBI" id="CHEBI:59776"/>
    </reaction>
</comment>
<keyword evidence="10" id="KW-1185">Reference proteome</keyword>
<dbReference type="Gene3D" id="3.40.50.10880">
    <property type="entry name" value="Uncharacterised protein PF01937, DUF89, domain 3"/>
    <property type="match status" value="1"/>
</dbReference>
<evidence type="ECO:0000256" key="3">
    <source>
        <dbReference type="ARBA" id="ARBA00009519"/>
    </source>
</evidence>
<comment type="catalytic activity">
    <reaction evidence="1">
        <text>beta-D-fructose 1-phosphate + H2O = D-fructose + phosphate</text>
        <dbReference type="Rhea" id="RHEA:35603"/>
        <dbReference type="ChEBI" id="CHEBI:15377"/>
        <dbReference type="ChEBI" id="CHEBI:37721"/>
        <dbReference type="ChEBI" id="CHEBI:43474"/>
        <dbReference type="ChEBI" id="CHEBI:138881"/>
    </reaction>
</comment>
<evidence type="ECO:0000256" key="5">
    <source>
        <dbReference type="ARBA" id="ARBA00022801"/>
    </source>
</evidence>
<dbReference type="Pfam" id="PF01937">
    <property type="entry name" value="ARMT1-like_dom"/>
    <property type="match status" value="1"/>
</dbReference>
<dbReference type="RefSeq" id="WP_397403142.1">
    <property type="nucleotide sequence ID" value="NZ_JBIRYI010000004.1"/>
</dbReference>
<organism evidence="9 10">
    <name type="scientific">Promicromonospora kroppenstedtii</name>
    <dbReference type="NCBI Taxonomy" id="440482"/>
    <lineage>
        <taxon>Bacteria</taxon>
        <taxon>Bacillati</taxon>
        <taxon>Actinomycetota</taxon>
        <taxon>Actinomycetes</taxon>
        <taxon>Micrococcales</taxon>
        <taxon>Promicromonosporaceae</taxon>
        <taxon>Promicromonospora</taxon>
    </lineage>
</organism>
<dbReference type="PANTHER" id="PTHR12260:SF6">
    <property type="entry name" value="DAMAGE-CONTROL PHOSPHATASE ARMT1"/>
    <property type="match status" value="1"/>
</dbReference>
<dbReference type="InterPro" id="IPR039763">
    <property type="entry name" value="ARMT1"/>
</dbReference>
<comment type="caution">
    <text evidence="9">The sequence shown here is derived from an EMBL/GenBank/DDBJ whole genome shotgun (WGS) entry which is preliminary data.</text>
</comment>
<comment type="cofactor">
    <cofactor evidence="2">
        <name>Mn(2+)</name>
        <dbReference type="ChEBI" id="CHEBI:29035"/>
    </cofactor>
</comment>
<gene>
    <name evidence="9" type="ORF">ACH47X_08160</name>
</gene>
<keyword evidence="6" id="KW-0464">Manganese</keyword>
<evidence type="ECO:0000313" key="9">
    <source>
        <dbReference type="EMBL" id="MFI2486868.1"/>
    </source>
</evidence>
<evidence type="ECO:0000256" key="7">
    <source>
        <dbReference type="ARBA" id="ARBA00048809"/>
    </source>
</evidence>
<evidence type="ECO:0000259" key="8">
    <source>
        <dbReference type="Pfam" id="PF01937"/>
    </source>
</evidence>
<dbReference type="InterPro" id="IPR002791">
    <property type="entry name" value="ARMT1-like_metal-bd"/>
</dbReference>
<protein>
    <submittedName>
        <fullName evidence="9">Damage-control phosphatase ARMT1 family protein</fullName>
    </submittedName>
</protein>
<evidence type="ECO:0000313" key="10">
    <source>
        <dbReference type="Proteomes" id="UP001611580"/>
    </source>
</evidence>
<sequence length="398" mass="43441">MTIDHHQQPHPAGAAIVSNVPGSFPWGVLTRRHPDLIATVRRLVPYPPVIQESLDQLLVTIDGTVPPLPADAHDEAAWREWAAPYLGRAWIDVPFLWAESYFYRLLLEATGYFGSGPWAGIDPFAPQKSAELDTPDLARDLQALDRLVTAPEQASLSAALTASLWGNRADLGFRMSDPSTQDKDQVDDLVADDSAELWRLLSAGSTSQVHVVADNAGRELLADLVLIDRLLATRRAATVTLHLKPHPYYVSDATTTDLLQVLRHMKATGDTAGDIGARLNAAISDGRLKVRTHAFWCSPLTFHELPTGLATELAQASVVIIKGDLNYRRLVGDAHWDPTTSFQSLTSYFPAPLAALRTLKSDVAVGVDPDRLAHLETTAPGWRTDGTHAVIHVRPEPS</sequence>
<dbReference type="PANTHER" id="PTHR12260">
    <property type="entry name" value="DAMAGE-CONTROL PHOSPHATASE ARMT1"/>
    <property type="match status" value="1"/>
</dbReference>
<proteinExistence type="inferred from homology"/>
<comment type="similarity">
    <text evidence="3">Belongs to the damage-control phosphatase family. Sugar phosphate phosphatase III subfamily.</text>
</comment>
<name>A0ABW7XH71_9MICO</name>
<evidence type="ECO:0000256" key="4">
    <source>
        <dbReference type="ARBA" id="ARBA00022723"/>
    </source>
</evidence>
<keyword evidence="4" id="KW-0479">Metal-binding</keyword>
<accession>A0ABW7XH71</accession>
<dbReference type="InterPro" id="IPR036075">
    <property type="entry name" value="ARMT-1-like_metal-bd_sf"/>
</dbReference>
<dbReference type="EMBL" id="JBIRYI010000004">
    <property type="protein sequence ID" value="MFI2486868.1"/>
    <property type="molecule type" value="Genomic_DNA"/>
</dbReference>
<feature type="domain" description="Damage-control phosphatase ARMT1-like metal-binding" evidence="8">
    <location>
        <begin position="70"/>
        <end position="368"/>
    </location>
</feature>